<dbReference type="InterPro" id="IPR020476">
    <property type="entry name" value="Nudix_hydrolase"/>
</dbReference>
<evidence type="ECO:0000313" key="6">
    <source>
        <dbReference type="Proteomes" id="UP000177025"/>
    </source>
</evidence>
<comment type="cofactor">
    <cofactor evidence="1">
        <name>Mg(2+)</name>
        <dbReference type="ChEBI" id="CHEBI:18420"/>
    </cofactor>
</comment>
<protein>
    <recommendedName>
        <fullName evidence="4">Nudix hydrolase domain-containing protein</fullName>
    </recommendedName>
</protein>
<keyword evidence="2 3" id="KW-0378">Hydrolase</keyword>
<name>A0A1F4UC00_UNCW3</name>
<proteinExistence type="inferred from homology"/>
<feature type="domain" description="Nudix hydrolase" evidence="4">
    <location>
        <begin position="3"/>
        <end position="132"/>
    </location>
</feature>
<sequence>MRKIELIVRAVIIHDHQVMLVRKKNRNYSFLPGGHVEFGESAANALQRELKEETGIDVKVKRFLGAIEHAWKENGRQHAEINLIFEAQPKKKTKIIRSLEAELIFWWQDIDQIKQIKLQPYCLSEFLPDWISTKNKECWASAIDH</sequence>
<dbReference type="Pfam" id="PF00293">
    <property type="entry name" value="NUDIX"/>
    <property type="match status" value="1"/>
</dbReference>
<dbReference type="AlphaFoldDB" id="A0A1F4UC00"/>
<dbReference type="InterPro" id="IPR020084">
    <property type="entry name" value="NUDIX_hydrolase_CS"/>
</dbReference>
<dbReference type="PRINTS" id="PR00502">
    <property type="entry name" value="NUDIXFAMILY"/>
</dbReference>
<dbReference type="SUPFAM" id="SSF55811">
    <property type="entry name" value="Nudix"/>
    <property type="match status" value="1"/>
</dbReference>
<dbReference type="InterPro" id="IPR015797">
    <property type="entry name" value="NUDIX_hydrolase-like_dom_sf"/>
</dbReference>
<accession>A0A1F4UC00</accession>
<dbReference type="PROSITE" id="PS00893">
    <property type="entry name" value="NUDIX_BOX"/>
    <property type="match status" value="1"/>
</dbReference>
<dbReference type="GO" id="GO:0016787">
    <property type="term" value="F:hydrolase activity"/>
    <property type="evidence" value="ECO:0007669"/>
    <property type="project" value="UniProtKB-KW"/>
</dbReference>
<dbReference type="PROSITE" id="PS51462">
    <property type="entry name" value="NUDIX"/>
    <property type="match status" value="1"/>
</dbReference>
<evidence type="ECO:0000259" key="4">
    <source>
        <dbReference type="PROSITE" id="PS51462"/>
    </source>
</evidence>
<comment type="similarity">
    <text evidence="3">Belongs to the Nudix hydrolase family.</text>
</comment>
<dbReference type="InterPro" id="IPR000086">
    <property type="entry name" value="NUDIX_hydrolase_dom"/>
</dbReference>
<comment type="caution">
    <text evidence="5">The sequence shown here is derived from an EMBL/GenBank/DDBJ whole genome shotgun (WGS) entry which is preliminary data.</text>
</comment>
<reference evidence="5 6" key="1">
    <citation type="journal article" date="2016" name="Nat. Commun.">
        <title>Thousands of microbial genomes shed light on interconnected biogeochemical processes in an aquifer system.</title>
        <authorList>
            <person name="Anantharaman K."/>
            <person name="Brown C.T."/>
            <person name="Hug L.A."/>
            <person name="Sharon I."/>
            <person name="Castelle C.J."/>
            <person name="Probst A.J."/>
            <person name="Thomas B.C."/>
            <person name="Singh A."/>
            <person name="Wilkins M.J."/>
            <person name="Karaoz U."/>
            <person name="Brodie E.L."/>
            <person name="Williams K.H."/>
            <person name="Hubbard S.S."/>
            <person name="Banfield J.F."/>
        </authorList>
    </citation>
    <scope>NUCLEOTIDE SEQUENCE [LARGE SCALE GENOMIC DNA]</scope>
</reference>
<dbReference type="Proteomes" id="UP000177025">
    <property type="component" value="Unassembled WGS sequence"/>
</dbReference>
<dbReference type="PANTHER" id="PTHR43046:SF14">
    <property type="entry name" value="MUTT_NUDIX FAMILY PROTEIN"/>
    <property type="match status" value="1"/>
</dbReference>
<evidence type="ECO:0000256" key="2">
    <source>
        <dbReference type="ARBA" id="ARBA00022801"/>
    </source>
</evidence>
<evidence type="ECO:0000256" key="1">
    <source>
        <dbReference type="ARBA" id="ARBA00001946"/>
    </source>
</evidence>
<evidence type="ECO:0000313" key="5">
    <source>
        <dbReference type="EMBL" id="OGC42466.1"/>
    </source>
</evidence>
<dbReference type="EMBL" id="MEUM01000064">
    <property type="protein sequence ID" value="OGC42466.1"/>
    <property type="molecule type" value="Genomic_DNA"/>
</dbReference>
<dbReference type="Gene3D" id="3.90.79.10">
    <property type="entry name" value="Nucleoside Triphosphate Pyrophosphohydrolase"/>
    <property type="match status" value="1"/>
</dbReference>
<organism evidence="5 6">
    <name type="scientific">candidate division WOR-3 bacterium RBG_13_43_14</name>
    <dbReference type="NCBI Taxonomy" id="1802590"/>
    <lineage>
        <taxon>Bacteria</taxon>
        <taxon>Bacteria division WOR-3</taxon>
    </lineage>
</organism>
<dbReference type="PANTHER" id="PTHR43046">
    <property type="entry name" value="GDP-MANNOSE MANNOSYL HYDROLASE"/>
    <property type="match status" value="1"/>
</dbReference>
<gene>
    <name evidence="5" type="ORF">A2Y85_04695</name>
</gene>
<evidence type="ECO:0000256" key="3">
    <source>
        <dbReference type="RuleBase" id="RU003476"/>
    </source>
</evidence>